<comment type="subcellular location">
    <subcellularLocation>
        <location evidence="1 12">Cytoplasm</location>
        <location evidence="1 12">Cytoskeleton</location>
        <location evidence="1 12">Cilium basal body</location>
    </subcellularLocation>
    <subcellularLocation>
        <location evidence="3 12">Cytoplasm</location>
        <location evidence="3 12">Cytoskeleton</location>
        <location evidence="3 12">Microtubule organizing center</location>
        <location evidence="3 12">Centrosome</location>
    </subcellularLocation>
    <subcellularLocation>
        <location evidence="12">Cytoplasm</location>
    </subcellularLocation>
    <subcellularLocation>
        <location evidence="2 12">Nucleus</location>
    </subcellularLocation>
    <subcellularLocation>
        <location evidence="12">Mitochondrion intermembrane space</location>
    </subcellularLocation>
</comment>
<dbReference type="GO" id="GO:0005758">
    <property type="term" value="C:mitochondrial intermembrane space"/>
    <property type="evidence" value="ECO:0007669"/>
    <property type="project" value="UniProtKB-SubCell"/>
</dbReference>
<dbReference type="InterPro" id="IPR042541">
    <property type="entry name" value="BART_sf"/>
</dbReference>
<keyword evidence="10 12" id="KW-0539">Nucleus</keyword>
<evidence type="ECO:0000256" key="4">
    <source>
        <dbReference type="ARBA" id="ARBA00009880"/>
    </source>
</evidence>
<keyword evidence="8 12" id="KW-0496">Mitochondrion</keyword>
<evidence type="ECO:0000256" key="5">
    <source>
        <dbReference type="ARBA" id="ARBA00014849"/>
    </source>
</evidence>
<dbReference type="Pfam" id="PF11527">
    <property type="entry name" value="ARL2_Bind_BART"/>
    <property type="match status" value="1"/>
</dbReference>
<keyword evidence="11 12" id="KW-0966">Cell projection</keyword>
<dbReference type="EMBL" id="GAKP01001214">
    <property type="protein sequence ID" value="JAC57738.1"/>
    <property type="molecule type" value="Transcribed_RNA"/>
</dbReference>
<gene>
    <name evidence="14" type="primary">AR2BP</name>
</gene>
<comment type="similarity">
    <text evidence="4 12">Belongs to the ARL2BP family.</text>
</comment>
<dbReference type="Gene3D" id="1.20.1520.10">
    <property type="entry name" value="ADP-ribosylation factor-like 2-binding protein, domain"/>
    <property type="match status" value="1"/>
</dbReference>
<evidence type="ECO:0000256" key="2">
    <source>
        <dbReference type="ARBA" id="ARBA00004123"/>
    </source>
</evidence>
<evidence type="ECO:0000256" key="9">
    <source>
        <dbReference type="ARBA" id="ARBA00023212"/>
    </source>
</evidence>
<evidence type="ECO:0000256" key="1">
    <source>
        <dbReference type="ARBA" id="ARBA00004120"/>
    </source>
</evidence>
<evidence type="ECO:0000256" key="7">
    <source>
        <dbReference type="ARBA" id="ARBA00023069"/>
    </source>
</evidence>
<dbReference type="AlphaFoldDB" id="A0A034WVF3"/>
<organism evidence="14">
    <name type="scientific">Bactrocera dorsalis</name>
    <name type="common">Oriental fruit fly</name>
    <name type="synonym">Dacus dorsalis</name>
    <dbReference type="NCBI Taxonomy" id="27457"/>
    <lineage>
        <taxon>Eukaryota</taxon>
        <taxon>Metazoa</taxon>
        <taxon>Ecdysozoa</taxon>
        <taxon>Arthropoda</taxon>
        <taxon>Hexapoda</taxon>
        <taxon>Insecta</taxon>
        <taxon>Pterygota</taxon>
        <taxon>Neoptera</taxon>
        <taxon>Endopterygota</taxon>
        <taxon>Diptera</taxon>
        <taxon>Brachycera</taxon>
        <taxon>Muscomorpha</taxon>
        <taxon>Tephritoidea</taxon>
        <taxon>Tephritidae</taxon>
        <taxon>Bactrocera</taxon>
        <taxon>Bactrocera</taxon>
    </lineage>
</organism>
<accession>A0A034WVF3</accession>
<reference evidence="14" key="1">
    <citation type="journal article" date="2014" name="BMC Genomics">
        <title>Characterizing the developmental transcriptome of the oriental fruit fly, Bactrocera dorsalis (Diptera: Tephritidae) through comparative genomic analysis with Drosophila melanogaster utilizing modENCODE datasets.</title>
        <authorList>
            <person name="Geib S.M."/>
            <person name="Calla B."/>
            <person name="Hall B."/>
            <person name="Hou S."/>
            <person name="Manoukis N.C."/>
        </authorList>
    </citation>
    <scope>NUCLEOTIDE SEQUENCE</scope>
    <source>
        <strain evidence="14">Punador</strain>
    </source>
</reference>
<dbReference type="PANTHER" id="PTHR15487:SF4">
    <property type="entry name" value="ADP-RIBOSYLATION FACTOR-LIKE PROTEIN 2-BINDING PROTEIN"/>
    <property type="match status" value="1"/>
</dbReference>
<evidence type="ECO:0000259" key="13">
    <source>
        <dbReference type="Pfam" id="PF11527"/>
    </source>
</evidence>
<evidence type="ECO:0000256" key="8">
    <source>
        <dbReference type="ARBA" id="ARBA00023128"/>
    </source>
</evidence>
<sequence>METTLSDESLNIIGKSKASQFFDDVIGHIEDIVLGEDFQALHNDFLEKYWHCIENTEENKLVYMDIFQEYTNTFETFLIKELCARMPDFNMSQFAEELEKNETFDDVLSSGEIIELLHSFNSFETFKDLMLDYRSAKEGQMEHLDSNILITTSYSTTNPAIPTVTEDKCDI</sequence>
<evidence type="ECO:0000256" key="10">
    <source>
        <dbReference type="ARBA" id="ARBA00023242"/>
    </source>
</evidence>
<dbReference type="GO" id="GO:0051457">
    <property type="term" value="P:maintenance of protein location in nucleus"/>
    <property type="evidence" value="ECO:0007669"/>
    <property type="project" value="TreeGrafter"/>
</dbReference>
<keyword evidence="6 12" id="KW-0963">Cytoplasm</keyword>
<evidence type="ECO:0000256" key="11">
    <source>
        <dbReference type="ARBA" id="ARBA00023273"/>
    </source>
</evidence>
<feature type="domain" description="BART" evidence="13">
    <location>
        <begin position="22"/>
        <end position="138"/>
    </location>
</feature>
<evidence type="ECO:0000256" key="3">
    <source>
        <dbReference type="ARBA" id="ARBA00004300"/>
    </source>
</evidence>
<name>A0A034WVF3_BACDO</name>
<evidence type="ECO:0000256" key="6">
    <source>
        <dbReference type="ARBA" id="ARBA00022490"/>
    </source>
</evidence>
<dbReference type="InterPro" id="IPR038849">
    <property type="entry name" value="ARL2BP"/>
</dbReference>
<dbReference type="GO" id="GO:0005813">
    <property type="term" value="C:centrosome"/>
    <property type="evidence" value="ECO:0007669"/>
    <property type="project" value="UniProtKB-SubCell"/>
</dbReference>
<keyword evidence="7 12" id="KW-0969">Cilium</keyword>
<proteinExistence type="inferred from homology"/>
<keyword evidence="9 12" id="KW-0206">Cytoskeleton</keyword>
<dbReference type="OrthoDB" id="5874039at2759"/>
<protein>
    <recommendedName>
        <fullName evidence="5 12">ADP-ribosylation factor-like protein 2-binding protein</fullName>
        <shortName evidence="12">ARF-like 2-binding protein</shortName>
    </recommendedName>
</protein>
<dbReference type="GO" id="GO:0005634">
    <property type="term" value="C:nucleus"/>
    <property type="evidence" value="ECO:0007669"/>
    <property type="project" value="UniProtKB-SubCell"/>
</dbReference>
<comment type="function">
    <text evidence="12">Plays a role as an effector of the ADP-ribosylation factor-like protein 2, ARL2.</text>
</comment>
<dbReference type="InterPro" id="IPR023379">
    <property type="entry name" value="BART_dom"/>
</dbReference>
<dbReference type="GO" id="GO:0005929">
    <property type="term" value="C:cilium"/>
    <property type="evidence" value="ECO:0007669"/>
    <property type="project" value="UniProtKB-UniRule"/>
</dbReference>
<evidence type="ECO:0000313" key="14">
    <source>
        <dbReference type="EMBL" id="JAC57738.1"/>
    </source>
</evidence>
<evidence type="ECO:0000256" key="12">
    <source>
        <dbReference type="RuleBase" id="RU367099"/>
    </source>
</evidence>
<dbReference type="PANTHER" id="PTHR15487">
    <property type="entry name" value="ADP-RIBOSYLATION FACTOR-LIKE PROTEIN 2-BINDING PROTEIN"/>
    <property type="match status" value="1"/>
</dbReference>